<dbReference type="Proteomes" id="UP000198778">
    <property type="component" value="Unassembled WGS sequence"/>
</dbReference>
<keyword evidence="5" id="KW-1185">Reference proteome</keyword>
<evidence type="ECO:0000313" key="5">
    <source>
        <dbReference type="Proteomes" id="UP000198778"/>
    </source>
</evidence>
<protein>
    <submittedName>
        <fullName evidence="4">Competence protein CoiA-like family, contains a predicted nuclease domain</fullName>
    </submittedName>
</protein>
<dbReference type="Pfam" id="PF06054">
    <property type="entry name" value="CoiA_nuc"/>
    <property type="match status" value="1"/>
</dbReference>
<evidence type="ECO:0000259" key="2">
    <source>
        <dbReference type="Pfam" id="PF25164"/>
    </source>
</evidence>
<evidence type="ECO:0000313" key="4">
    <source>
        <dbReference type="EMBL" id="SDN20059.1"/>
    </source>
</evidence>
<dbReference type="Pfam" id="PF25166">
    <property type="entry name" value="CoiA_C"/>
    <property type="match status" value="1"/>
</dbReference>
<sequence>MFTAISPSGKLIHVTSAGNEFIPPNPISEKKQYTCPVCRKEVFTRGGKGKVRKHFAHRHNSSCLRINETEEHALAKTVLCTWLETYGYKPYVEKVIPEADGQRADILVYMGGEKVILEIQHSPLPEMEFVKRQFNYLKAGYTVIWLGIKNYTKKVNTGKITNLESLRLCTSPFQHSFSLDLAAGKLLFEYGHTQLQASKYTYETASLPLSDSPVHLLFPEKQPKLSKEFFQVLEKEWKRTSVIKRKHPKPDLTEAEKSVIIYYWKNQLNLNYFPALCFLPVPYTAGIKAGAEVWQSWLLFNFVQRGHNIIVSEVLKEMIRSAVFPVYVQSSHANNVMRAAIKEYLILLSSTGAVRHTYPGVFEVLQPLTIKKTLGTLYADDDWIRKKFINYFECKNN</sequence>
<dbReference type="STRING" id="745820.SAMN04488053_10184"/>
<gene>
    <name evidence="4" type="ORF">SAMN04488053_10184</name>
</gene>
<proteinExistence type="predicted"/>
<evidence type="ECO:0000259" key="3">
    <source>
        <dbReference type="Pfam" id="PF25166"/>
    </source>
</evidence>
<dbReference type="RefSeq" id="WP_090839486.1">
    <property type="nucleotide sequence ID" value="NZ_FNIL01000001.1"/>
</dbReference>
<feature type="domain" description="Competence protein CoiA C-terminal" evidence="3">
    <location>
        <begin position="262"/>
        <end position="368"/>
    </location>
</feature>
<accession>A0A1G9ZFD3</accession>
<dbReference type="AlphaFoldDB" id="A0A1G9ZFD3"/>
<dbReference type="InterPro" id="IPR057252">
    <property type="entry name" value="CoiA_C"/>
</dbReference>
<feature type="domain" description="Competence protein CoiA nuclease-like" evidence="1">
    <location>
        <begin position="68"/>
        <end position="220"/>
    </location>
</feature>
<reference evidence="5" key="1">
    <citation type="submission" date="2016-10" db="EMBL/GenBank/DDBJ databases">
        <authorList>
            <person name="Varghese N."/>
            <person name="Submissions S."/>
        </authorList>
    </citation>
    <scope>NUCLEOTIDE SEQUENCE [LARGE SCALE GENOMIC DNA]</scope>
    <source>
        <strain evidence="5">CGMCC 1.10369</strain>
    </source>
</reference>
<evidence type="ECO:0000259" key="1">
    <source>
        <dbReference type="Pfam" id="PF06054"/>
    </source>
</evidence>
<organism evidence="4 5">
    <name type="scientific">Alkalicoccus daliensis</name>
    <dbReference type="NCBI Taxonomy" id="745820"/>
    <lineage>
        <taxon>Bacteria</taxon>
        <taxon>Bacillati</taxon>
        <taxon>Bacillota</taxon>
        <taxon>Bacilli</taxon>
        <taxon>Bacillales</taxon>
        <taxon>Bacillaceae</taxon>
        <taxon>Alkalicoccus</taxon>
    </lineage>
</organism>
<dbReference type="InterPro" id="IPR010330">
    <property type="entry name" value="CoiA_nuc"/>
</dbReference>
<dbReference type="EMBL" id="FNIL01000001">
    <property type="protein sequence ID" value="SDN20059.1"/>
    <property type="molecule type" value="Genomic_DNA"/>
</dbReference>
<dbReference type="Pfam" id="PF25164">
    <property type="entry name" value="CoiA_N"/>
    <property type="match status" value="1"/>
</dbReference>
<name>A0A1G9ZFD3_9BACI</name>
<feature type="domain" description="Competence protein CoiA-like N-terminal" evidence="2">
    <location>
        <begin position="29"/>
        <end position="63"/>
    </location>
</feature>
<dbReference type="InterPro" id="IPR057253">
    <property type="entry name" value="CoiA-like_N"/>
</dbReference>
<dbReference type="OrthoDB" id="3784230at2"/>